<keyword evidence="2" id="KW-1185">Reference proteome</keyword>
<dbReference type="RefSeq" id="WP_313874373.1">
    <property type="nucleotide sequence ID" value="NZ_JAVBIK010000001.1"/>
</dbReference>
<organism evidence="1 2">
    <name type="scientific">Rhodoferax potami</name>
    <dbReference type="NCBI Taxonomy" id="3068338"/>
    <lineage>
        <taxon>Bacteria</taxon>
        <taxon>Pseudomonadati</taxon>
        <taxon>Pseudomonadota</taxon>
        <taxon>Betaproteobacteria</taxon>
        <taxon>Burkholderiales</taxon>
        <taxon>Comamonadaceae</taxon>
        <taxon>Rhodoferax</taxon>
    </lineage>
</organism>
<evidence type="ECO:0000313" key="1">
    <source>
        <dbReference type="EMBL" id="MDT7518628.1"/>
    </source>
</evidence>
<dbReference type="Proteomes" id="UP001321700">
    <property type="component" value="Unassembled WGS sequence"/>
</dbReference>
<reference evidence="1 2" key="1">
    <citation type="submission" date="2023-08" db="EMBL/GenBank/DDBJ databases">
        <title>Rhodoferax potami sp. nov. and Rhodoferax mekongensis sp. nov., isolated from the Mekong River in Thailand.</title>
        <authorList>
            <person name="Kitikhun S."/>
            <person name="Charoenyingcharoen P."/>
            <person name="Siriarchawattana P."/>
            <person name="Likhitrattanapisal S."/>
            <person name="Nilsakha T."/>
            <person name="Chanpet A."/>
            <person name="Rattanawaree P."/>
            <person name="Ingsriswang S."/>
        </authorList>
    </citation>
    <scope>NUCLEOTIDE SEQUENCE [LARGE SCALE GENOMIC DNA]</scope>
    <source>
        <strain evidence="1 2">TBRC 17660</strain>
    </source>
</reference>
<evidence type="ECO:0008006" key="3">
    <source>
        <dbReference type="Google" id="ProtNLM"/>
    </source>
</evidence>
<protein>
    <recommendedName>
        <fullName evidence="3">Transposase</fullName>
    </recommendedName>
</protein>
<evidence type="ECO:0000313" key="2">
    <source>
        <dbReference type="Proteomes" id="UP001321700"/>
    </source>
</evidence>
<dbReference type="EMBL" id="JAVBIK010000001">
    <property type="protein sequence ID" value="MDT7518628.1"/>
    <property type="molecule type" value="Genomic_DNA"/>
</dbReference>
<proteinExistence type="predicted"/>
<sequence length="285" mass="32801">MHVQDRSELGTSEEFEQFLNRRSKRVVLSKGQWSRHLRGDVSPQGAKVGATNSLVDRIEPLFPGTRRTFCHSVWQLLDLEVLLGPKQLQEIYLTMDSDVWQYFHFDESVCGEGTRPQDFWFWRARNSDLKLGVDVLKGIKGFDGVAVGLIEARMSYLAQDPFEFVFFMKYAIHSLRNCPSTMPFLAGTKGRSILLTMEGLCVLHMARLLTHEPQLPKEKSDDHTEDNTTKSLTVHAALMYTTWVDRCLDHFKKLSPKALKTFQIWNEEAIQFQGLFSWPELDVAN</sequence>
<accession>A0ABU3KME4</accession>
<gene>
    <name evidence="1" type="ORF">RAE19_07895</name>
</gene>
<name>A0ABU3KME4_9BURK</name>
<comment type="caution">
    <text evidence="1">The sequence shown here is derived from an EMBL/GenBank/DDBJ whole genome shotgun (WGS) entry which is preliminary data.</text>
</comment>